<reference evidence="2 3" key="1">
    <citation type="submission" date="2014-06" db="EMBL/GenBank/DDBJ databases">
        <authorList>
            <consortium name="DOE Joint Genome Institute"/>
            <person name="Kuo A."/>
            <person name="Kohler A."/>
            <person name="Nagy L.G."/>
            <person name="Floudas D."/>
            <person name="Copeland A."/>
            <person name="Barry K.W."/>
            <person name="Cichocki N."/>
            <person name="Veneault-Fourrey C."/>
            <person name="LaButti K."/>
            <person name="Lindquist E.A."/>
            <person name="Lipzen A."/>
            <person name="Lundell T."/>
            <person name="Morin E."/>
            <person name="Murat C."/>
            <person name="Sun H."/>
            <person name="Tunlid A."/>
            <person name="Henrissat B."/>
            <person name="Grigoriev I.V."/>
            <person name="Hibbett D.S."/>
            <person name="Martin F."/>
            <person name="Nordberg H.P."/>
            <person name="Cantor M.N."/>
            <person name="Hua S.X."/>
        </authorList>
    </citation>
    <scope>NUCLEOTIDE SEQUENCE [LARGE SCALE GENOMIC DNA]</scope>
    <source>
        <strain evidence="2 3">ATCC 200175</strain>
    </source>
</reference>
<dbReference type="AlphaFoldDB" id="A0A0C9THF1"/>
<dbReference type="InterPro" id="IPR041698">
    <property type="entry name" value="Methyltransf_25"/>
</dbReference>
<dbReference type="PANTHER" id="PTHR43591">
    <property type="entry name" value="METHYLTRANSFERASE"/>
    <property type="match status" value="1"/>
</dbReference>
<dbReference type="OrthoDB" id="184880at2759"/>
<dbReference type="HOGENOM" id="CLU_010595_9_3_1"/>
<dbReference type="InterPro" id="IPR029063">
    <property type="entry name" value="SAM-dependent_MTases_sf"/>
</dbReference>
<evidence type="ECO:0000313" key="2">
    <source>
        <dbReference type="EMBL" id="KIJ10168.1"/>
    </source>
</evidence>
<dbReference type="CDD" id="cd02440">
    <property type="entry name" value="AdoMet_MTases"/>
    <property type="match status" value="1"/>
</dbReference>
<gene>
    <name evidence="2" type="ORF">PAXINDRAFT_86429</name>
</gene>
<evidence type="ECO:0000259" key="1">
    <source>
        <dbReference type="Pfam" id="PF13649"/>
    </source>
</evidence>
<reference evidence="3" key="2">
    <citation type="submission" date="2015-01" db="EMBL/GenBank/DDBJ databases">
        <title>Evolutionary Origins and Diversification of the Mycorrhizal Mutualists.</title>
        <authorList>
            <consortium name="DOE Joint Genome Institute"/>
            <consortium name="Mycorrhizal Genomics Consortium"/>
            <person name="Kohler A."/>
            <person name="Kuo A."/>
            <person name="Nagy L.G."/>
            <person name="Floudas D."/>
            <person name="Copeland A."/>
            <person name="Barry K.W."/>
            <person name="Cichocki N."/>
            <person name="Veneault-Fourrey C."/>
            <person name="LaButti K."/>
            <person name="Lindquist E.A."/>
            <person name="Lipzen A."/>
            <person name="Lundell T."/>
            <person name="Morin E."/>
            <person name="Murat C."/>
            <person name="Riley R."/>
            <person name="Ohm R."/>
            <person name="Sun H."/>
            <person name="Tunlid A."/>
            <person name="Henrissat B."/>
            <person name="Grigoriev I.V."/>
            <person name="Hibbett D.S."/>
            <person name="Martin F."/>
        </authorList>
    </citation>
    <scope>NUCLEOTIDE SEQUENCE [LARGE SCALE GENOMIC DNA]</scope>
    <source>
        <strain evidence="3">ATCC 200175</strain>
    </source>
</reference>
<keyword evidence="3" id="KW-1185">Reference proteome</keyword>
<dbReference type="Proteomes" id="UP000053647">
    <property type="component" value="Unassembled WGS sequence"/>
</dbReference>
<dbReference type="Gene3D" id="3.40.50.150">
    <property type="entry name" value="Vaccinia Virus protein VP39"/>
    <property type="match status" value="1"/>
</dbReference>
<proteinExistence type="predicted"/>
<evidence type="ECO:0000313" key="3">
    <source>
        <dbReference type="Proteomes" id="UP000053647"/>
    </source>
</evidence>
<dbReference type="Pfam" id="PF13649">
    <property type="entry name" value="Methyltransf_25"/>
    <property type="match status" value="1"/>
</dbReference>
<protein>
    <recommendedName>
        <fullName evidence="1">Methyltransferase domain-containing protein</fullName>
    </recommendedName>
</protein>
<sequence>MSITEVSQTYRATHSYPGALYLLPSDDDEKERLARQHQLYKTLFGGRIIFPAISFPPNAEVLDIGTGSATWLTDCRSHLPDSVQFYGTDIESKLFPAYSITPPNSHFSIGSATRPPSYWSSKFTLVNQRLLILALTKEEWNKVVHEIYRVLKDGGYAQFVEIDSTWFSGPKTAAHVKFLNEFLEAKGLDLQCCDHIPELMATAGFVDIYTEEVIVQIGKWAGQIGQEARDASIGALRGMKGPVMKAGGMGYVASAEEFDKKMDEVADEWDRTEGSYRKLKVCYGMKPLLSRQ</sequence>
<dbReference type="PANTHER" id="PTHR43591:SF50">
    <property type="entry name" value="METHYLTRANSFERASE DOMAIN-CONTAINING PROTEIN-RELATED"/>
    <property type="match status" value="1"/>
</dbReference>
<dbReference type="SUPFAM" id="SSF53335">
    <property type="entry name" value="S-adenosyl-L-methionine-dependent methyltransferases"/>
    <property type="match status" value="1"/>
</dbReference>
<organism evidence="2 3">
    <name type="scientific">Paxillus involutus ATCC 200175</name>
    <dbReference type="NCBI Taxonomy" id="664439"/>
    <lineage>
        <taxon>Eukaryota</taxon>
        <taxon>Fungi</taxon>
        <taxon>Dikarya</taxon>
        <taxon>Basidiomycota</taxon>
        <taxon>Agaricomycotina</taxon>
        <taxon>Agaricomycetes</taxon>
        <taxon>Agaricomycetidae</taxon>
        <taxon>Boletales</taxon>
        <taxon>Paxilineae</taxon>
        <taxon>Paxillaceae</taxon>
        <taxon>Paxillus</taxon>
    </lineage>
</organism>
<feature type="domain" description="Methyltransferase" evidence="1">
    <location>
        <begin position="61"/>
        <end position="155"/>
    </location>
</feature>
<accession>A0A0C9THF1</accession>
<dbReference type="EMBL" id="KN819414">
    <property type="protein sequence ID" value="KIJ10168.1"/>
    <property type="molecule type" value="Genomic_DNA"/>
</dbReference>
<name>A0A0C9THF1_PAXIN</name>